<evidence type="ECO:0000313" key="2">
    <source>
        <dbReference type="EMBL" id="CAF4352984.1"/>
    </source>
</evidence>
<evidence type="ECO:0000313" key="4">
    <source>
        <dbReference type="Proteomes" id="UP000663829"/>
    </source>
</evidence>
<comment type="caution">
    <text evidence="1">The sequence shown here is derived from an EMBL/GenBank/DDBJ whole genome shotgun (WGS) entry which is preliminary data.</text>
</comment>
<name>A0A815SA11_9BILA</name>
<dbReference type="Proteomes" id="UP000681722">
    <property type="component" value="Unassembled WGS sequence"/>
</dbReference>
<dbReference type="EMBL" id="CAJNOQ010021646">
    <property type="protein sequence ID" value="CAF1489803.1"/>
    <property type="molecule type" value="Genomic_DNA"/>
</dbReference>
<keyword evidence="4" id="KW-1185">Reference proteome</keyword>
<dbReference type="GO" id="GO:0003676">
    <property type="term" value="F:nucleic acid binding"/>
    <property type="evidence" value="ECO:0007669"/>
    <property type="project" value="InterPro"/>
</dbReference>
<protein>
    <submittedName>
        <fullName evidence="1">Uncharacterized protein</fullName>
    </submittedName>
</protein>
<evidence type="ECO:0000313" key="3">
    <source>
        <dbReference type="EMBL" id="CAF4441886.1"/>
    </source>
</evidence>
<reference evidence="1" key="1">
    <citation type="submission" date="2021-02" db="EMBL/GenBank/DDBJ databases">
        <authorList>
            <person name="Nowell W R."/>
        </authorList>
    </citation>
    <scope>NUCLEOTIDE SEQUENCE</scope>
</reference>
<accession>A0A815SA11</accession>
<evidence type="ECO:0000313" key="1">
    <source>
        <dbReference type="EMBL" id="CAF1489803.1"/>
    </source>
</evidence>
<dbReference type="Proteomes" id="UP000682733">
    <property type="component" value="Unassembled WGS sequence"/>
</dbReference>
<sequence>MSDTHFRPKSPVVGIHFTHDCRKDIKYLFRDFDLKSQHVYDKHAAADILSKRSKYSSLLWECFEIDIVNLKNSY</sequence>
<dbReference type="EMBL" id="CAJOBC010087134">
    <property type="protein sequence ID" value="CAF4352984.1"/>
    <property type="molecule type" value="Genomic_DNA"/>
</dbReference>
<organism evidence="1 4">
    <name type="scientific">Didymodactylos carnosus</name>
    <dbReference type="NCBI Taxonomy" id="1234261"/>
    <lineage>
        <taxon>Eukaryota</taxon>
        <taxon>Metazoa</taxon>
        <taxon>Spiralia</taxon>
        <taxon>Gnathifera</taxon>
        <taxon>Rotifera</taxon>
        <taxon>Eurotatoria</taxon>
        <taxon>Bdelloidea</taxon>
        <taxon>Philodinida</taxon>
        <taxon>Philodinidae</taxon>
        <taxon>Didymodactylos</taxon>
    </lineage>
</organism>
<dbReference type="EMBL" id="CAJOBA010081104">
    <property type="protein sequence ID" value="CAF4441886.1"/>
    <property type="molecule type" value="Genomic_DNA"/>
</dbReference>
<dbReference type="AlphaFoldDB" id="A0A815SA11"/>
<gene>
    <name evidence="1" type="ORF">GPM918_LOCUS36201</name>
    <name evidence="2" type="ORF">SRO942_LOCUS36928</name>
    <name evidence="3" type="ORF">TMI583_LOCUS45427</name>
</gene>
<dbReference type="Proteomes" id="UP000663829">
    <property type="component" value="Unassembled WGS sequence"/>
</dbReference>
<proteinExistence type="predicted"/>
<dbReference type="Gene3D" id="3.30.420.10">
    <property type="entry name" value="Ribonuclease H-like superfamily/Ribonuclease H"/>
    <property type="match status" value="1"/>
</dbReference>
<dbReference type="InterPro" id="IPR036397">
    <property type="entry name" value="RNaseH_sf"/>
</dbReference>